<dbReference type="EC" id="2.7.7.87" evidence="9"/>
<dbReference type="GO" id="GO:0006450">
    <property type="term" value="P:regulation of translational fidelity"/>
    <property type="evidence" value="ECO:0007669"/>
    <property type="project" value="TreeGrafter"/>
</dbReference>
<dbReference type="GO" id="GO:0003725">
    <property type="term" value="F:double-stranded RNA binding"/>
    <property type="evidence" value="ECO:0007669"/>
    <property type="project" value="InterPro"/>
</dbReference>
<dbReference type="PANTHER" id="PTHR17490:SF18">
    <property type="entry name" value="THREONYLCARBAMOYL-AMP SYNTHASE"/>
    <property type="match status" value="1"/>
</dbReference>
<comment type="catalytic activity">
    <reaction evidence="8 9">
        <text>L-threonine + hydrogencarbonate + ATP = L-threonylcarbamoyladenylate + diphosphate + H2O</text>
        <dbReference type="Rhea" id="RHEA:36407"/>
        <dbReference type="ChEBI" id="CHEBI:15377"/>
        <dbReference type="ChEBI" id="CHEBI:17544"/>
        <dbReference type="ChEBI" id="CHEBI:30616"/>
        <dbReference type="ChEBI" id="CHEBI:33019"/>
        <dbReference type="ChEBI" id="CHEBI:57926"/>
        <dbReference type="ChEBI" id="CHEBI:73682"/>
        <dbReference type="EC" id="2.7.7.87"/>
    </reaction>
</comment>
<evidence type="ECO:0000256" key="1">
    <source>
        <dbReference type="ARBA" id="ARBA00004496"/>
    </source>
</evidence>
<dbReference type="RefSeq" id="WP_052735298.1">
    <property type="nucleotide sequence ID" value="NZ_CP010975.1"/>
</dbReference>
<organism evidence="11 12">
    <name type="scientific">Kangiella geojedonensis</name>
    <dbReference type="NCBI Taxonomy" id="914150"/>
    <lineage>
        <taxon>Bacteria</taxon>
        <taxon>Pseudomonadati</taxon>
        <taxon>Pseudomonadota</taxon>
        <taxon>Gammaproteobacteria</taxon>
        <taxon>Kangiellales</taxon>
        <taxon>Kangiellaceae</taxon>
        <taxon>Kangiella</taxon>
    </lineage>
</organism>
<dbReference type="Pfam" id="PF01300">
    <property type="entry name" value="Sua5_yciO_yrdC"/>
    <property type="match status" value="1"/>
</dbReference>
<evidence type="ECO:0000256" key="4">
    <source>
        <dbReference type="ARBA" id="ARBA00022694"/>
    </source>
</evidence>
<evidence type="ECO:0000256" key="9">
    <source>
        <dbReference type="HAMAP-Rule" id="MF_01852"/>
    </source>
</evidence>
<sequence length="197" mass="21927">MAYVNDFQIKRAVNLMEQDGVIAYPTEAVFGLGCLPFSVEAIERILAIKKRPWHKGLILVASDIAQIEPFVDENFHDLLVCFDEVPFFEESGPSEPDQPVTWLLPKSELVLPLVCGEHSKIAIRLSKHPVVKALCDEAQSVIVSTSANRAGNPEMKRTEEVRNQMWNQLDTVVSGAVGGYDRPSKIIDAQTQQVLRA</sequence>
<keyword evidence="3 9" id="KW-0808">Transferase</keyword>
<dbReference type="Proteomes" id="UP000034071">
    <property type="component" value="Chromosome"/>
</dbReference>
<keyword evidence="6 9" id="KW-0547">Nucleotide-binding</keyword>
<dbReference type="PROSITE" id="PS51163">
    <property type="entry name" value="YRDC"/>
    <property type="match status" value="1"/>
</dbReference>
<keyword evidence="2 9" id="KW-0963">Cytoplasm</keyword>
<dbReference type="InterPro" id="IPR017945">
    <property type="entry name" value="DHBP_synth_RibB-like_a/b_dom"/>
</dbReference>
<evidence type="ECO:0000256" key="5">
    <source>
        <dbReference type="ARBA" id="ARBA00022695"/>
    </source>
</evidence>
<dbReference type="InterPro" id="IPR023535">
    <property type="entry name" value="TC-AMP_synthase"/>
</dbReference>
<dbReference type="GO" id="GO:0002949">
    <property type="term" value="P:tRNA threonylcarbamoyladenosine modification"/>
    <property type="evidence" value="ECO:0007669"/>
    <property type="project" value="UniProtKB-UniRule"/>
</dbReference>
<evidence type="ECO:0000256" key="7">
    <source>
        <dbReference type="ARBA" id="ARBA00022840"/>
    </source>
</evidence>
<dbReference type="PATRIC" id="fig|914150.5.peg.2272"/>
<evidence type="ECO:0000313" key="11">
    <source>
        <dbReference type="EMBL" id="AKE53165.1"/>
    </source>
</evidence>
<dbReference type="PANTHER" id="PTHR17490">
    <property type="entry name" value="SUA5"/>
    <property type="match status" value="1"/>
</dbReference>
<dbReference type="SUPFAM" id="SSF55821">
    <property type="entry name" value="YrdC/RibB"/>
    <property type="match status" value="1"/>
</dbReference>
<dbReference type="STRING" id="914150.TQ33_2243"/>
<dbReference type="GO" id="GO:0061710">
    <property type="term" value="F:L-threonylcarbamoyladenylate synthase"/>
    <property type="evidence" value="ECO:0007669"/>
    <property type="project" value="UniProtKB-EC"/>
</dbReference>
<comment type="function">
    <text evidence="9">Required for the formation of a threonylcarbamoyl group on adenosine at position 37 (t(6)A37) in tRNAs that read codons beginning with adenine. Catalyzes the conversion of L-threonine, HCO(3)(-)/CO(2) and ATP to give threonylcarbamoyl-AMP (TC-AMP) as the acyladenylate intermediate, with the release of diphosphate.</text>
</comment>
<dbReference type="EMBL" id="CP010975">
    <property type="protein sequence ID" value="AKE53165.1"/>
    <property type="molecule type" value="Genomic_DNA"/>
</dbReference>
<dbReference type="InterPro" id="IPR006070">
    <property type="entry name" value="Sua5-like_dom"/>
</dbReference>
<dbReference type="OrthoDB" id="9814580at2"/>
<feature type="domain" description="YrdC-like" evidence="10">
    <location>
        <begin position="6"/>
        <end position="197"/>
    </location>
</feature>
<dbReference type="InterPro" id="IPR050156">
    <property type="entry name" value="TC-AMP_synthase_SUA5"/>
</dbReference>
<dbReference type="GO" id="GO:0005737">
    <property type="term" value="C:cytoplasm"/>
    <property type="evidence" value="ECO:0007669"/>
    <property type="project" value="UniProtKB-SubCell"/>
</dbReference>
<protein>
    <recommendedName>
        <fullName evidence="9">Threonylcarbamoyl-AMP synthase</fullName>
        <shortName evidence="9">TC-AMP synthase</shortName>
        <ecNumber evidence="9">2.7.7.87</ecNumber>
    </recommendedName>
    <alternativeName>
        <fullName evidence="9">L-threonylcarbamoyladenylate synthase</fullName>
    </alternativeName>
    <alternativeName>
        <fullName evidence="9">t(6)A37 threonylcarbamoyladenosine biosynthesis protein TsaC</fullName>
    </alternativeName>
    <alternativeName>
        <fullName evidence="9">tRNA threonylcarbamoyladenosine biosynthesis protein TsaC</fullName>
    </alternativeName>
</protein>
<dbReference type="GO" id="GO:0005524">
    <property type="term" value="F:ATP binding"/>
    <property type="evidence" value="ECO:0007669"/>
    <property type="project" value="UniProtKB-UniRule"/>
</dbReference>
<keyword evidence="12" id="KW-1185">Reference proteome</keyword>
<dbReference type="GO" id="GO:0000049">
    <property type="term" value="F:tRNA binding"/>
    <property type="evidence" value="ECO:0007669"/>
    <property type="project" value="TreeGrafter"/>
</dbReference>
<evidence type="ECO:0000259" key="10">
    <source>
        <dbReference type="PROSITE" id="PS51163"/>
    </source>
</evidence>
<accession>A0A0F6TSF3</accession>
<comment type="subcellular location">
    <subcellularLocation>
        <location evidence="1 9">Cytoplasm</location>
    </subcellularLocation>
</comment>
<dbReference type="HOGENOM" id="CLU_031397_6_0_6"/>
<evidence type="ECO:0000256" key="6">
    <source>
        <dbReference type="ARBA" id="ARBA00022741"/>
    </source>
</evidence>
<reference evidence="11 12" key="1">
    <citation type="submission" date="2015-02" db="EMBL/GenBank/DDBJ databases">
        <title>Complete genome sequence of Kangiella geojedonensis strain YCS-5T.</title>
        <authorList>
            <person name="Kim K.M."/>
        </authorList>
    </citation>
    <scope>NUCLEOTIDE SEQUENCE [LARGE SCALE GENOMIC DNA]</scope>
    <source>
        <strain evidence="11 12">YCS-5</strain>
    </source>
</reference>
<dbReference type="AlphaFoldDB" id="A0A0F6TSF3"/>
<dbReference type="KEGG" id="kge:TQ33_2243"/>
<keyword evidence="5 9" id="KW-0548">Nucleotidyltransferase</keyword>
<evidence type="ECO:0000313" key="12">
    <source>
        <dbReference type="Proteomes" id="UP000034071"/>
    </source>
</evidence>
<name>A0A0F6TSF3_9GAMM</name>
<evidence type="ECO:0000256" key="3">
    <source>
        <dbReference type="ARBA" id="ARBA00022679"/>
    </source>
</evidence>
<dbReference type="Gene3D" id="3.90.870.10">
    <property type="entry name" value="DHBP synthase"/>
    <property type="match status" value="1"/>
</dbReference>
<gene>
    <name evidence="9" type="primary">tsaC</name>
    <name evidence="11" type="ORF">TQ33_2243</name>
</gene>
<keyword evidence="7 9" id="KW-0067">ATP-binding</keyword>
<proteinExistence type="inferred from homology"/>
<evidence type="ECO:0000256" key="2">
    <source>
        <dbReference type="ARBA" id="ARBA00022490"/>
    </source>
</evidence>
<keyword evidence="4 9" id="KW-0819">tRNA processing</keyword>
<comment type="similarity">
    <text evidence="9">Belongs to the SUA5 family. TsaC subfamily.</text>
</comment>
<evidence type="ECO:0000256" key="8">
    <source>
        <dbReference type="ARBA" id="ARBA00048366"/>
    </source>
</evidence>
<dbReference type="HAMAP" id="MF_01852">
    <property type="entry name" value="TsaC"/>
    <property type="match status" value="1"/>
</dbReference>